<comment type="caution">
    <text evidence="5">The sequence shown here is derived from an EMBL/GenBank/DDBJ whole genome shotgun (WGS) entry which is preliminary data.</text>
</comment>
<dbReference type="Gene3D" id="2.30.38.10">
    <property type="entry name" value="Luciferase, Domain 3"/>
    <property type="match status" value="1"/>
</dbReference>
<dbReference type="InterPro" id="IPR023213">
    <property type="entry name" value="CAT-like_dom_sf"/>
</dbReference>
<dbReference type="Pfam" id="PF00550">
    <property type="entry name" value="PP-binding"/>
    <property type="match status" value="1"/>
</dbReference>
<sequence length="737" mass="80262">GMSMYVLDADLAPVPVGVLGELFVGGVGVARGYVNRPELTAERFVPDPFGSAGSRLYRTGDLVRMLPTGDVEFVGRVDDQVKVHGYRIELGEIRSVLLEDDAVRDVVVVAVGAASDRRLVAYCVPASSGELDVAGLTGHVASRLPEYMVPAVFVGLDALPLNANGKVDRRALPDPDSAVVDAGPVFVEPRTAVEERIAGVWREVLGLDRVGVTESFFDLGGHSIRAVALVGRLRAAGFEVAVRDVFQYRTIAELAEKLAGPVPEAAVEGTTVDGPTVAPFALLSAEDRAALPAGVVDAYPLSQVQLGMVVEMLGGVGGNRYHNTSFFRIRDEQPFQPEALREAARIVVERHELLRTSFDLTSYSVPMQLVHGTAEMPVEVCDVRHLDEPGRERALYDLIARERANLFDLADPPLLRMAGFVEGDDAWRLGFTQCHAITEGWSQQSLLMEVLDLYRQLAAGRKPEPVVAPEVRYADFIAAELDSLGSTEDRDYWQEVVTRHARFTLPAGWGGAADEAGSFRVPVGFPDLEPGLRALATATRTSMKAVLHAAHLKVMSQLTDEPAFFTGLVCSARPEVDGADKVYGMYLNTLPFPHDRTAGTWGNLVRQVFDREVELWPHRRYPMPAIQRRLGGRQLIEVMFSYQDFHQVDTDLVDVRAGAGDAANEFALAVSTGPGHLMLRVRRSALTPQNAERVVAMYRAVLESMAAGADGDARATYVPAGELDAVLTDWNDTAVEW</sequence>
<comment type="cofactor">
    <cofactor evidence="1">
        <name>pantetheine 4'-phosphate</name>
        <dbReference type="ChEBI" id="CHEBI:47942"/>
    </cofactor>
</comment>
<keyword evidence="6" id="KW-1185">Reference proteome</keyword>
<evidence type="ECO:0000256" key="3">
    <source>
        <dbReference type="ARBA" id="ARBA00022553"/>
    </source>
</evidence>
<dbReference type="SUPFAM" id="SSF52777">
    <property type="entry name" value="CoA-dependent acyltransferases"/>
    <property type="match status" value="2"/>
</dbReference>
<dbReference type="SUPFAM" id="SSF47336">
    <property type="entry name" value="ACP-like"/>
    <property type="match status" value="1"/>
</dbReference>
<dbReference type="SUPFAM" id="SSF56801">
    <property type="entry name" value="Acetyl-CoA synthetase-like"/>
    <property type="match status" value="1"/>
</dbReference>
<reference evidence="5 6" key="1">
    <citation type="submission" date="2024-01" db="EMBL/GenBank/DDBJ databases">
        <title>Genome insights into Plantactinospora veratri sp. nov.</title>
        <authorList>
            <person name="Wang L."/>
        </authorList>
    </citation>
    <scope>NUCLEOTIDE SEQUENCE [LARGE SCALE GENOMIC DNA]</scope>
    <source>
        <strain evidence="5 6">NEAU-FHS4</strain>
    </source>
</reference>
<dbReference type="InterPro" id="IPR045851">
    <property type="entry name" value="AMP-bd_C_sf"/>
</dbReference>
<dbReference type="Proteomes" id="UP001339911">
    <property type="component" value="Unassembled WGS sequence"/>
</dbReference>
<accession>A0ABU7SEV9</accession>
<dbReference type="PANTHER" id="PTHR45527">
    <property type="entry name" value="NONRIBOSOMAL PEPTIDE SYNTHETASE"/>
    <property type="match status" value="1"/>
</dbReference>
<dbReference type="SMART" id="SM00823">
    <property type="entry name" value="PKS_PP"/>
    <property type="match status" value="1"/>
</dbReference>
<evidence type="ECO:0000256" key="1">
    <source>
        <dbReference type="ARBA" id="ARBA00001957"/>
    </source>
</evidence>
<dbReference type="PROSITE" id="PS50075">
    <property type="entry name" value="CARRIER"/>
    <property type="match status" value="1"/>
</dbReference>
<dbReference type="PROSITE" id="PS00012">
    <property type="entry name" value="PHOSPHOPANTETHEINE"/>
    <property type="match status" value="1"/>
</dbReference>
<dbReference type="InterPro" id="IPR009081">
    <property type="entry name" value="PP-bd_ACP"/>
</dbReference>
<dbReference type="InterPro" id="IPR020806">
    <property type="entry name" value="PKS_PP-bd"/>
</dbReference>
<keyword evidence="3" id="KW-0597">Phosphoprotein</keyword>
<protein>
    <submittedName>
        <fullName evidence="5">Condensation domain-containing protein</fullName>
    </submittedName>
</protein>
<dbReference type="Gene3D" id="3.30.300.30">
    <property type="match status" value="1"/>
</dbReference>
<dbReference type="PANTHER" id="PTHR45527:SF1">
    <property type="entry name" value="FATTY ACID SYNTHASE"/>
    <property type="match status" value="1"/>
</dbReference>
<dbReference type="InterPro" id="IPR025110">
    <property type="entry name" value="AMP-bd_C"/>
</dbReference>
<evidence type="ECO:0000313" key="6">
    <source>
        <dbReference type="Proteomes" id="UP001339911"/>
    </source>
</evidence>
<dbReference type="EMBL" id="JAZGQL010000011">
    <property type="protein sequence ID" value="MEE6308478.1"/>
    <property type="molecule type" value="Genomic_DNA"/>
</dbReference>
<evidence type="ECO:0000259" key="4">
    <source>
        <dbReference type="PROSITE" id="PS50075"/>
    </source>
</evidence>
<dbReference type="Gene3D" id="1.10.1200.10">
    <property type="entry name" value="ACP-like"/>
    <property type="match status" value="1"/>
</dbReference>
<dbReference type="Pfam" id="PF00668">
    <property type="entry name" value="Condensation"/>
    <property type="match status" value="1"/>
</dbReference>
<dbReference type="InterPro" id="IPR001242">
    <property type="entry name" value="Condensation_dom"/>
</dbReference>
<dbReference type="InterPro" id="IPR036736">
    <property type="entry name" value="ACP-like_sf"/>
</dbReference>
<keyword evidence="2" id="KW-0596">Phosphopantetheine</keyword>
<gene>
    <name evidence="5" type="ORF">V1634_16745</name>
</gene>
<dbReference type="InterPro" id="IPR006162">
    <property type="entry name" value="Ppantetheine_attach_site"/>
</dbReference>
<evidence type="ECO:0000256" key="2">
    <source>
        <dbReference type="ARBA" id="ARBA00022450"/>
    </source>
</evidence>
<evidence type="ECO:0000313" key="5">
    <source>
        <dbReference type="EMBL" id="MEE6308478.1"/>
    </source>
</evidence>
<dbReference type="Gene3D" id="3.30.559.10">
    <property type="entry name" value="Chloramphenicol acetyltransferase-like domain"/>
    <property type="match status" value="1"/>
</dbReference>
<organism evidence="5 6">
    <name type="scientific">Plantactinospora veratri</name>
    <dbReference type="NCBI Taxonomy" id="1436122"/>
    <lineage>
        <taxon>Bacteria</taxon>
        <taxon>Bacillati</taxon>
        <taxon>Actinomycetota</taxon>
        <taxon>Actinomycetes</taxon>
        <taxon>Micromonosporales</taxon>
        <taxon>Micromonosporaceae</taxon>
        <taxon>Plantactinospora</taxon>
    </lineage>
</organism>
<dbReference type="RefSeq" id="WP_331208762.1">
    <property type="nucleotide sequence ID" value="NZ_JAZGQL010000011.1"/>
</dbReference>
<name>A0ABU7SEV9_9ACTN</name>
<feature type="domain" description="Carrier" evidence="4">
    <location>
        <begin position="188"/>
        <end position="262"/>
    </location>
</feature>
<dbReference type="Gene3D" id="3.30.559.30">
    <property type="entry name" value="Nonribosomal peptide synthetase, condensation domain"/>
    <property type="match status" value="1"/>
</dbReference>
<feature type="non-terminal residue" evidence="5">
    <location>
        <position position="1"/>
    </location>
</feature>
<dbReference type="Pfam" id="PF13193">
    <property type="entry name" value="AMP-binding_C"/>
    <property type="match status" value="1"/>
</dbReference>
<proteinExistence type="predicted"/>